<protein>
    <submittedName>
        <fullName evidence="7">Jg21997 protein</fullName>
    </submittedName>
</protein>
<dbReference type="EMBL" id="CAKXAJ010021543">
    <property type="protein sequence ID" value="CAH2226543.1"/>
    <property type="molecule type" value="Genomic_DNA"/>
</dbReference>
<accession>A0A8S4QYF3</accession>
<feature type="repeat" description="ANK" evidence="3">
    <location>
        <begin position="212"/>
        <end position="244"/>
    </location>
</feature>
<dbReference type="InterPro" id="IPR050663">
    <property type="entry name" value="Ankyrin-SOCS_Box"/>
</dbReference>
<reference evidence="7" key="1">
    <citation type="submission" date="2022-03" db="EMBL/GenBank/DDBJ databases">
        <authorList>
            <person name="Lindestad O."/>
        </authorList>
    </citation>
    <scope>NUCLEOTIDE SEQUENCE</scope>
</reference>
<name>A0A8S4QYF3_9NEOP</name>
<dbReference type="AlphaFoldDB" id="A0A8S4QYF3"/>
<keyword evidence="5" id="KW-1133">Transmembrane helix</keyword>
<keyword evidence="2 3" id="KW-0040">ANK repeat</keyword>
<evidence type="ECO:0000313" key="7">
    <source>
        <dbReference type="EMBL" id="CAH2226543.1"/>
    </source>
</evidence>
<dbReference type="CDD" id="cd06257">
    <property type="entry name" value="DnaJ"/>
    <property type="match status" value="1"/>
</dbReference>
<feature type="transmembrane region" description="Helical" evidence="5">
    <location>
        <begin position="885"/>
        <end position="905"/>
    </location>
</feature>
<comment type="caution">
    <text evidence="7">The sequence shown here is derived from an EMBL/GenBank/DDBJ whole genome shotgun (WGS) entry which is preliminary data.</text>
</comment>
<feature type="transmembrane region" description="Helical" evidence="5">
    <location>
        <begin position="910"/>
        <end position="929"/>
    </location>
</feature>
<dbReference type="Gene3D" id="1.25.40.20">
    <property type="entry name" value="Ankyrin repeat-containing domain"/>
    <property type="match status" value="3"/>
</dbReference>
<dbReference type="SMART" id="SM00248">
    <property type="entry name" value="ANK"/>
    <property type="match status" value="11"/>
</dbReference>
<dbReference type="InterPro" id="IPR001623">
    <property type="entry name" value="DnaJ_domain"/>
</dbReference>
<proteinExistence type="predicted"/>
<dbReference type="Gene3D" id="1.10.287.110">
    <property type="entry name" value="DnaJ domain"/>
    <property type="match status" value="1"/>
</dbReference>
<evidence type="ECO:0000259" key="6">
    <source>
        <dbReference type="PROSITE" id="PS50076"/>
    </source>
</evidence>
<evidence type="ECO:0000313" key="8">
    <source>
        <dbReference type="Proteomes" id="UP000838756"/>
    </source>
</evidence>
<feature type="repeat" description="ANK" evidence="3">
    <location>
        <begin position="246"/>
        <end position="278"/>
    </location>
</feature>
<keyword evidence="1" id="KW-0677">Repeat</keyword>
<feature type="compositionally biased region" description="Basic and acidic residues" evidence="4">
    <location>
        <begin position="113"/>
        <end position="128"/>
    </location>
</feature>
<dbReference type="SMART" id="SM00271">
    <property type="entry name" value="DnaJ"/>
    <property type="match status" value="1"/>
</dbReference>
<dbReference type="SUPFAM" id="SSF48403">
    <property type="entry name" value="Ankyrin repeat"/>
    <property type="match status" value="2"/>
</dbReference>
<sequence>MKYQDFDYYEALGVDNSATELEIKKAYRKIANEYHPDKAFKSDEQEKYRTLKQTLREGIELLESEKELLNKLEKKIEPFLKAAIANETLSNQNERKEYDRAKGVRKSGSASSDPEKRNGCDKKEETKKSYQAPKTNKKKAQDIESELFDAIYYKDLQKAKGLIERLNNLEKKLNVLSSMLPYLIENACSNEDWFKFFEEILSYKLNLEASVFDGTVLQYACRLNNIKIVELLLKNGADVNKTNFNKERAPIYYALKHNNHKLASLLFQHGAKINVSGKIEQKIIANSHLYNMNTMEALLQHTSPEQNTQILKHLFTNKDPINKEIVALFVNKGANVFDAELYKAFYSKNLEAARSLIKDIKNSNTCFTRDPENFGFLVEMACKDNECFKFFKEVLSDKTIEINLDVSTKRCKGTALQYACKLKKKDVAELLLDNRADVNKVVNDRTAIFFATIRCTNSEEVELVRLLLNRGADPYLGKMSAYSYCLKNEELKALFDQDEKSRLSKAFKNKDLIAVKELVKKVKDPSTYFNTDSIFLGHLVENACENSDWFKFFEEVLSEQNSKIDLNIDIDSCGTALHYACNQKSKNVMELLLKYKVNVNKVGGSANQPPIYSLLQHNKHELARLLCNFGATTSSIIPEVEEAISNTSWYDAYTNETIKIIVEGAGSAEYRTRILESFFNNKTLKSRDIEIIEWLLLKYSNIDHNLNLMETAIHKGNDQLMRSFNEVLDSRLSRHLIYQRFEKAKELIRKVKDLNKCEIKQHDLGHADDVLLLRYLVEKACSDNDWFKFFQEILSEHKSKIDLNLTIFPVHGTALNYARHKKNNDVENLLLKHGAGDFCLGSPKAIFQVEQHVKENPSKKLQNDEQASQLEVLPEVLSVKSKKSVIAASSLVAISGIISGIAIAVYSGMLAVGIAVGICCLIAAAVIYYCNNPLNSLENSNAEAVVNQITV</sequence>
<dbReference type="InterPro" id="IPR036869">
    <property type="entry name" value="J_dom_sf"/>
</dbReference>
<dbReference type="PROSITE" id="PS50297">
    <property type="entry name" value="ANK_REP_REGION"/>
    <property type="match status" value="1"/>
</dbReference>
<keyword evidence="5" id="KW-0812">Transmembrane</keyword>
<dbReference type="Pfam" id="PF00226">
    <property type="entry name" value="DnaJ"/>
    <property type="match status" value="1"/>
</dbReference>
<dbReference type="PROSITE" id="PS50088">
    <property type="entry name" value="ANK_REPEAT"/>
    <property type="match status" value="2"/>
</dbReference>
<gene>
    <name evidence="7" type="primary">jg21997</name>
    <name evidence="7" type="ORF">PAEG_LOCUS7244</name>
</gene>
<organism evidence="7 8">
    <name type="scientific">Pararge aegeria aegeria</name>
    <dbReference type="NCBI Taxonomy" id="348720"/>
    <lineage>
        <taxon>Eukaryota</taxon>
        <taxon>Metazoa</taxon>
        <taxon>Ecdysozoa</taxon>
        <taxon>Arthropoda</taxon>
        <taxon>Hexapoda</taxon>
        <taxon>Insecta</taxon>
        <taxon>Pterygota</taxon>
        <taxon>Neoptera</taxon>
        <taxon>Endopterygota</taxon>
        <taxon>Lepidoptera</taxon>
        <taxon>Glossata</taxon>
        <taxon>Ditrysia</taxon>
        <taxon>Papilionoidea</taxon>
        <taxon>Nymphalidae</taxon>
        <taxon>Satyrinae</taxon>
        <taxon>Satyrini</taxon>
        <taxon>Parargina</taxon>
        <taxon>Pararge</taxon>
    </lineage>
</organism>
<dbReference type="PROSITE" id="PS50076">
    <property type="entry name" value="DNAJ_2"/>
    <property type="match status" value="1"/>
</dbReference>
<evidence type="ECO:0000256" key="5">
    <source>
        <dbReference type="SAM" id="Phobius"/>
    </source>
</evidence>
<dbReference type="Proteomes" id="UP000838756">
    <property type="component" value="Unassembled WGS sequence"/>
</dbReference>
<evidence type="ECO:0000256" key="3">
    <source>
        <dbReference type="PROSITE-ProRule" id="PRU00023"/>
    </source>
</evidence>
<dbReference type="PRINTS" id="PR00625">
    <property type="entry name" value="JDOMAIN"/>
</dbReference>
<feature type="domain" description="J" evidence="6">
    <location>
        <begin position="7"/>
        <end position="102"/>
    </location>
</feature>
<keyword evidence="8" id="KW-1185">Reference proteome</keyword>
<dbReference type="Pfam" id="PF12796">
    <property type="entry name" value="Ank_2"/>
    <property type="match status" value="2"/>
</dbReference>
<dbReference type="InterPro" id="IPR002110">
    <property type="entry name" value="Ankyrin_rpt"/>
</dbReference>
<feature type="region of interest" description="Disordered" evidence="4">
    <location>
        <begin position="94"/>
        <end position="137"/>
    </location>
</feature>
<keyword evidence="5" id="KW-0472">Membrane</keyword>
<dbReference type="Pfam" id="PF00023">
    <property type="entry name" value="Ank"/>
    <property type="match status" value="1"/>
</dbReference>
<evidence type="ECO:0000256" key="2">
    <source>
        <dbReference type="ARBA" id="ARBA00023043"/>
    </source>
</evidence>
<dbReference type="InterPro" id="IPR036770">
    <property type="entry name" value="Ankyrin_rpt-contain_sf"/>
</dbReference>
<dbReference type="PANTHER" id="PTHR24193">
    <property type="entry name" value="ANKYRIN REPEAT PROTEIN"/>
    <property type="match status" value="1"/>
</dbReference>
<dbReference type="GO" id="GO:0045944">
    <property type="term" value="P:positive regulation of transcription by RNA polymerase II"/>
    <property type="evidence" value="ECO:0007669"/>
    <property type="project" value="TreeGrafter"/>
</dbReference>
<dbReference type="PANTHER" id="PTHR24193:SF121">
    <property type="entry name" value="ADA2A-CONTAINING COMPLEX COMPONENT 3, ISOFORM D"/>
    <property type="match status" value="1"/>
</dbReference>
<evidence type="ECO:0000256" key="4">
    <source>
        <dbReference type="SAM" id="MobiDB-lite"/>
    </source>
</evidence>
<dbReference type="OrthoDB" id="10250354at2759"/>
<dbReference type="SUPFAM" id="SSF46565">
    <property type="entry name" value="Chaperone J-domain"/>
    <property type="match status" value="1"/>
</dbReference>
<dbReference type="GO" id="GO:0005634">
    <property type="term" value="C:nucleus"/>
    <property type="evidence" value="ECO:0007669"/>
    <property type="project" value="TreeGrafter"/>
</dbReference>
<dbReference type="GO" id="GO:0000976">
    <property type="term" value="F:transcription cis-regulatory region binding"/>
    <property type="evidence" value="ECO:0007669"/>
    <property type="project" value="TreeGrafter"/>
</dbReference>
<evidence type="ECO:0000256" key="1">
    <source>
        <dbReference type="ARBA" id="ARBA00022737"/>
    </source>
</evidence>